<dbReference type="FunFam" id="3.30.70.330:FF:000029">
    <property type="entry name" value="U2 small nuclear ribonucleoprotein B"/>
    <property type="match status" value="1"/>
</dbReference>
<evidence type="ECO:0000259" key="12">
    <source>
        <dbReference type="PROSITE" id="PS50102"/>
    </source>
</evidence>
<dbReference type="CDD" id="cd12247">
    <property type="entry name" value="RRM2_U1A_like"/>
    <property type="match status" value="1"/>
</dbReference>
<feature type="domain" description="RRM" evidence="12">
    <location>
        <begin position="56"/>
        <end position="135"/>
    </location>
</feature>
<protein>
    <submittedName>
        <fullName evidence="13">RHTO0S08e05204g1_1</fullName>
    </submittedName>
</protein>
<dbReference type="PROSITE" id="PS50102">
    <property type="entry name" value="RRM"/>
    <property type="match status" value="2"/>
</dbReference>
<comment type="similarity">
    <text evidence="2">Belongs to the RRM U1 A/B'' family.</text>
</comment>
<feature type="compositionally biased region" description="Low complexity" evidence="11">
    <location>
        <begin position="8"/>
        <end position="19"/>
    </location>
</feature>
<reference evidence="13" key="1">
    <citation type="journal article" date="2014" name="Genome Announc.">
        <title>Draft genome sequence of Rhodosporidium toruloides CECT1137, an oleaginous yeast of biotechnological interest.</title>
        <authorList>
            <person name="Morin N."/>
            <person name="Calcas X."/>
            <person name="Devillers H."/>
            <person name="Durrens P."/>
            <person name="Sherman D.J."/>
            <person name="Nicaud J.-M."/>
            <person name="Neuveglise C."/>
        </authorList>
    </citation>
    <scope>NUCLEOTIDE SEQUENCE</scope>
    <source>
        <strain evidence="13">CECT1137</strain>
    </source>
</reference>
<comment type="subcellular location">
    <subcellularLocation>
        <location evidence="1">Nucleus</location>
    </subcellularLocation>
</comment>
<evidence type="ECO:0000256" key="8">
    <source>
        <dbReference type="ARBA" id="ARBA00023242"/>
    </source>
</evidence>
<dbReference type="Pfam" id="PF00076">
    <property type="entry name" value="RRM_1"/>
    <property type="match status" value="2"/>
</dbReference>
<dbReference type="InterPro" id="IPR035979">
    <property type="entry name" value="RBD_domain_sf"/>
</dbReference>
<dbReference type="InterPro" id="IPR000504">
    <property type="entry name" value="RRM_dom"/>
</dbReference>
<evidence type="ECO:0000313" key="13">
    <source>
        <dbReference type="EMBL" id="CDR43748.1"/>
    </source>
</evidence>
<evidence type="ECO:0000256" key="4">
    <source>
        <dbReference type="ARBA" id="ARBA00022728"/>
    </source>
</evidence>
<sequence length="298" mass="32513">MTEISTQPPAEAPAAGPSTSAPPPATNGDAQQANGDVEMADGHADQGVQLPPGASEVLYVNNLNEKIKLDIMKQSLKVLFREYGRVLGVTAHRNVRMRGQAFVTLDSKEAAVKAVREVQKFPLYGKPMQLTFARTESDALVQKRHPDDMEAHKKARLKRKKQSRRDDPARRKKLAAKAAAKQAAETGAAPVAAAPTQRRIVQMPDEYLPPNKILFVQNLPDDTTKEGLEALFRPFPNLVEVRTIPGRKNIAFVEFADEQSSGVARDALHNTKFSGTTGAVMAQSEEGLKIKVTFAKKG</sequence>
<evidence type="ECO:0000256" key="7">
    <source>
        <dbReference type="ARBA" id="ARBA00023187"/>
    </source>
</evidence>
<evidence type="ECO:0000256" key="11">
    <source>
        <dbReference type="SAM" id="MobiDB-lite"/>
    </source>
</evidence>
<dbReference type="SUPFAM" id="SSF54928">
    <property type="entry name" value="RNA-binding domain, RBD"/>
    <property type="match status" value="1"/>
</dbReference>
<evidence type="ECO:0000256" key="1">
    <source>
        <dbReference type="ARBA" id="ARBA00004123"/>
    </source>
</evidence>
<feature type="compositionally biased region" description="Basic residues" evidence="11">
    <location>
        <begin position="153"/>
        <end position="163"/>
    </location>
</feature>
<dbReference type="GO" id="GO:0008380">
    <property type="term" value="P:RNA splicing"/>
    <property type="evidence" value="ECO:0007669"/>
    <property type="project" value="UniProtKB-KW"/>
</dbReference>
<evidence type="ECO:0000256" key="2">
    <source>
        <dbReference type="ARBA" id="ARBA00007243"/>
    </source>
</evidence>
<organism evidence="13">
    <name type="scientific">Rhodotorula toruloides</name>
    <name type="common">Yeast</name>
    <name type="synonym">Rhodosporidium toruloides</name>
    <dbReference type="NCBI Taxonomy" id="5286"/>
    <lineage>
        <taxon>Eukaryota</taxon>
        <taxon>Fungi</taxon>
        <taxon>Dikarya</taxon>
        <taxon>Basidiomycota</taxon>
        <taxon>Pucciniomycotina</taxon>
        <taxon>Microbotryomycetes</taxon>
        <taxon>Sporidiobolales</taxon>
        <taxon>Sporidiobolaceae</taxon>
        <taxon>Rhodotorula</taxon>
    </lineage>
</organism>
<evidence type="ECO:0000256" key="9">
    <source>
        <dbReference type="ARBA" id="ARBA00023274"/>
    </source>
</evidence>
<keyword evidence="5" id="KW-0677">Repeat</keyword>
<dbReference type="InterPro" id="IPR012677">
    <property type="entry name" value="Nucleotide-bd_a/b_plait_sf"/>
</dbReference>
<dbReference type="CDD" id="cd12246">
    <property type="entry name" value="RRM1_U1A_like"/>
    <property type="match status" value="1"/>
</dbReference>
<keyword evidence="8" id="KW-0539">Nucleus</keyword>
<evidence type="ECO:0000256" key="6">
    <source>
        <dbReference type="ARBA" id="ARBA00022884"/>
    </source>
</evidence>
<dbReference type="EMBL" id="LK052943">
    <property type="protein sequence ID" value="CDR43748.1"/>
    <property type="molecule type" value="Genomic_DNA"/>
</dbReference>
<dbReference type="GO" id="GO:0005681">
    <property type="term" value="C:spliceosomal complex"/>
    <property type="evidence" value="ECO:0007669"/>
    <property type="project" value="UniProtKB-KW"/>
</dbReference>
<feature type="region of interest" description="Disordered" evidence="11">
    <location>
        <begin position="1"/>
        <end position="50"/>
    </location>
</feature>
<keyword evidence="7" id="KW-0508">mRNA splicing</keyword>
<dbReference type="PANTHER" id="PTHR10501">
    <property type="entry name" value="U1 SMALL NUCLEAR RIBONUCLEOPROTEIN A/U2 SMALL NUCLEAR RIBONUCLEOPROTEIN B"/>
    <property type="match status" value="1"/>
</dbReference>
<proteinExistence type="inferred from homology"/>
<dbReference type="Gene3D" id="3.30.70.330">
    <property type="match status" value="2"/>
</dbReference>
<feature type="domain" description="RRM" evidence="12">
    <location>
        <begin position="212"/>
        <end position="297"/>
    </location>
</feature>
<gene>
    <name evidence="13" type="ORF">RHTO0S_08e05204g</name>
</gene>
<dbReference type="FunFam" id="3.30.70.330:FF:000039">
    <property type="entry name" value="U1 small nuclear ribonucleoprotein A"/>
    <property type="match status" value="1"/>
</dbReference>
<name>A0A061B7A1_RHOTO</name>
<dbReference type="SMART" id="SM00360">
    <property type="entry name" value="RRM"/>
    <property type="match status" value="2"/>
</dbReference>
<evidence type="ECO:0000256" key="10">
    <source>
        <dbReference type="PROSITE-ProRule" id="PRU00176"/>
    </source>
</evidence>
<feature type="region of interest" description="Disordered" evidence="11">
    <location>
        <begin position="139"/>
        <end position="172"/>
    </location>
</feature>
<accession>A0A061B7A1</accession>
<dbReference type="OrthoDB" id="266020at2759"/>
<dbReference type="GO" id="GO:0003723">
    <property type="term" value="F:RNA binding"/>
    <property type="evidence" value="ECO:0007669"/>
    <property type="project" value="UniProtKB-UniRule"/>
</dbReference>
<keyword evidence="9" id="KW-0687">Ribonucleoprotein</keyword>
<evidence type="ECO:0000256" key="5">
    <source>
        <dbReference type="ARBA" id="ARBA00022737"/>
    </source>
</evidence>
<keyword evidence="3" id="KW-0507">mRNA processing</keyword>
<dbReference type="GO" id="GO:0030532">
    <property type="term" value="C:small nuclear ribonucleoprotein complex"/>
    <property type="evidence" value="ECO:0007669"/>
    <property type="project" value="UniProtKB-ARBA"/>
</dbReference>
<keyword evidence="6 10" id="KW-0694">RNA-binding</keyword>
<dbReference type="GO" id="GO:0006397">
    <property type="term" value="P:mRNA processing"/>
    <property type="evidence" value="ECO:0007669"/>
    <property type="project" value="UniProtKB-KW"/>
</dbReference>
<keyword evidence="4" id="KW-0747">Spliceosome</keyword>
<dbReference type="AlphaFoldDB" id="A0A061B7A1"/>
<evidence type="ECO:0000256" key="3">
    <source>
        <dbReference type="ARBA" id="ARBA00022664"/>
    </source>
</evidence>